<proteinExistence type="predicted"/>
<evidence type="ECO:0000313" key="2">
    <source>
        <dbReference type="EMBL" id="PKY61056.1"/>
    </source>
</evidence>
<organism evidence="2 3">
    <name type="scientific">Rhizophagus irregularis</name>
    <dbReference type="NCBI Taxonomy" id="588596"/>
    <lineage>
        <taxon>Eukaryota</taxon>
        <taxon>Fungi</taxon>
        <taxon>Fungi incertae sedis</taxon>
        <taxon>Mucoromycota</taxon>
        <taxon>Glomeromycotina</taxon>
        <taxon>Glomeromycetes</taxon>
        <taxon>Glomerales</taxon>
        <taxon>Glomeraceae</taxon>
        <taxon>Rhizophagus</taxon>
    </lineage>
</organism>
<dbReference type="EMBL" id="LLXI01004884">
    <property type="protein sequence ID" value="PKY61056.1"/>
    <property type="molecule type" value="Genomic_DNA"/>
</dbReference>
<evidence type="ECO:0000256" key="1">
    <source>
        <dbReference type="SAM" id="MobiDB-lite"/>
    </source>
</evidence>
<reference evidence="2 3" key="1">
    <citation type="submission" date="2015-10" db="EMBL/GenBank/DDBJ databases">
        <title>Genome analyses suggest a sexual origin of heterokaryosis in a supposedly ancient asexual fungus.</title>
        <authorList>
            <person name="Ropars J."/>
            <person name="Sedzielewska K."/>
            <person name="Noel J."/>
            <person name="Charron P."/>
            <person name="Farinelli L."/>
            <person name="Marton T."/>
            <person name="Kruger M."/>
            <person name="Pelin A."/>
            <person name="Brachmann A."/>
            <person name="Corradi N."/>
        </authorList>
    </citation>
    <scope>NUCLEOTIDE SEQUENCE [LARGE SCALE GENOMIC DNA]</scope>
    <source>
        <strain evidence="2 3">A4</strain>
    </source>
</reference>
<feature type="region of interest" description="Disordered" evidence="1">
    <location>
        <begin position="1"/>
        <end position="40"/>
    </location>
</feature>
<comment type="caution">
    <text evidence="2">The sequence shown here is derived from an EMBL/GenBank/DDBJ whole genome shotgun (WGS) entry which is preliminary data.</text>
</comment>
<name>A0A2I1HQC8_9GLOM</name>
<protein>
    <submittedName>
        <fullName evidence="2">Uncharacterized protein</fullName>
    </submittedName>
</protein>
<accession>A0A2I1HQC8</accession>
<dbReference type="VEuPathDB" id="FungiDB:FUN_024940"/>
<dbReference type="VEuPathDB" id="FungiDB:RhiirFUN_011265"/>
<dbReference type="AlphaFoldDB" id="A0A2I1HQC8"/>
<keyword evidence="3" id="KW-1185">Reference proteome</keyword>
<evidence type="ECO:0000313" key="3">
    <source>
        <dbReference type="Proteomes" id="UP000234323"/>
    </source>
</evidence>
<gene>
    <name evidence="2" type="ORF">RhiirA4_431562</name>
</gene>
<sequence length="145" mass="16891">MDVESDNDDNNGEDDNGNGEEENNEDDDDDNNEDDDDDIYGEETFIMMMMHEDTIVDSSLDNDHMSKINGSFAPYFENATSALLFCWIQKHNISTNAYNDLVEILQHQKFEVKDGVKNIRRFRRTPKNTYITQIQTQNFNITLYT</sequence>
<dbReference type="Proteomes" id="UP000234323">
    <property type="component" value="Unassembled WGS sequence"/>
</dbReference>